<gene>
    <name evidence="1" type="ORF">QYS48_05225</name>
</gene>
<sequence length="162" mass="18952">MSKKKEEEEKAKKLKKKEEINKILRNADAGKEMQLGMHTRDFSFLDGVEEKFAKDLQNPDESYRLYYSIRRLLMEYLPKGKENEKARELVYEQKNIFLNRGKAKGPDGYRGSDGRQAYISSDLVVALEIVKDWIKSGANSFDIYNQFNEKNIELGYIDPKKQ</sequence>
<name>A0AA49GGZ0_9BACT</name>
<organism evidence="1 2">
    <name type="scientific">Marivirga arenosa</name>
    <dbReference type="NCBI Taxonomy" id="3059076"/>
    <lineage>
        <taxon>Bacteria</taxon>
        <taxon>Pseudomonadati</taxon>
        <taxon>Bacteroidota</taxon>
        <taxon>Cytophagia</taxon>
        <taxon>Cytophagales</taxon>
        <taxon>Marivirgaceae</taxon>
        <taxon>Marivirga</taxon>
    </lineage>
</organism>
<accession>A0AA49GGZ0</accession>
<dbReference type="EMBL" id="CP129970">
    <property type="protein sequence ID" value="WKK86368.2"/>
    <property type="molecule type" value="Genomic_DNA"/>
</dbReference>
<proteinExistence type="predicted"/>
<evidence type="ECO:0000313" key="1">
    <source>
        <dbReference type="EMBL" id="WKK86368.2"/>
    </source>
</evidence>
<dbReference type="RefSeq" id="WP_308358163.1">
    <property type="nucleotide sequence ID" value="NZ_CP129970.2"/>
</dbReference>
<dbReference type="AlphaFoldDB" id="A0AA49GGZ0"/>
<keyword evidence="2" id="KW-1185">Reference proteome</keyword>
<evidence type="ECO:0000313" key="2">
    <source>
        <dbReference type="Proteomes" id="UP001244443"/>
    </source>
</evidence>
<dbReference type="Proteomes" id="UP001244443">
    <property type="component" value="Chromosome"/>
</dbReference>
<protein>
    <submittedName>
        <fullName evidence="1">Uncharacterized protein</fullName>
    </submittedName>
</protein>
<reference evidence="1" key="1">
    <citation type="submission" date="2023-08" db="EMBL/GenBank/DDBJ databases">
        <title>Comparative genomics and taxonomic characterization of three novel marine species of genus Marivirga.</title>
        <authorList>
            <person name="Muhammad N."/>
            <person name="Kim S.-G."/>
        </authorList>
    </citation>
    <scope>NUCLEOTIDE SEQUENCE [LARGE SCALE GENOMIC DNA]</scope>
    <source>
        <strain evidence="1">ABR2-2</strain>
    </source>
</reference>